<evidence type="ECO:0000256" key="3">
    <source>
        <dbReference type="ARBA" id="ARBA00023125"/>
    </source>
</evidence>
<evidence type="ECO:0000256" key="4">
    <source>
        <dbReference type="ARBA" id="ARBA00023242"/>
    </source>
</evidence>
<feature type="domain" description="Myb-like" evidence="5">
    <location>
        <begin position="12"/>
        <end position="64"/>
    </location>
</feature>
<dbReference type="EMBL" id="JAYDYQ010000328">
    <property type="protein sequence ID" value="KAK4493397.1"/>
    <property type="molecule type" value="Genomic_DNA"/>
</dbReference>
<keyword evidence="4" id="KW-0539">Nucleus</keyword>
<keyword evidence="9" id="KW-1185">Reference proteome</keyword>
<evidence type="ECO:0000259" key="6">
    <source>
        <dbReference type="PROSITE" id="PS51294"/>
    </source>
</evidence>
<proteinExistence type="predicted"/>
<dbReference type="Proteomes" id="UP001291926">
    <property type="component" value="Unassembled WGS sequence"/>
</dbReference>
<comment type="subcellular location">
    <subcellularLocation>
        <location evidence="1">Nucleus</location>
    </subcellularLocation>
</comment>
<feature type="domain" description="HTH myb-type" evidence="6">
    <location>
        <begin position="69"/>
        <end position="119"/>
    </location>
</feature>
<dbReference type="SMART" id="SM00717">
    <property type="entry name" value="SANT"/>
    <property type="match status" value="2"/>
</dbReference>
<dbReference type="Gene3D" id="1.10.10.60">
    <property type="entry name" value="Homeodomain-like"/>
    <property type="match status" value="2"/>
</dbReference>
<comment type="caution">
    <text evidence="7">The sequence shown here is derived from an EMBL/GenBank/DDBJ whole genome shotgun (WGS) entry which is preliminary data.</text>
</comment>
<name>A0ABR0DIX7_9LAMI</name>
<dbReference type="InterPro" id="IPR015495">
    <property type="entry name" value="Myb_TF_plants"/>
</dbReference>
<evidence type="ECO:0000313" key="8">
    <source>
        <dbReference type="EMBL" id="KAK4493397.1"/>
    </source>
</evidence>
<evidence type="ECO:0000256" key="1">
    <source>
        <dbReference type="ARBA" id="ARBA00004123"/>
    </source>
</evidence>
<dbReference type="InterPro" id="IPR009057">
    <property type="entry name" value="Homeodomain-like_sf"/>
</dbReference>
<dbReference type="Pfam" id="PF00249">
    <property type="entry name" value="Myb_DNA-binding"/>
    <property type="match status" value="2"/>
</dbReference>
<accession>A0ABR0DIX7</accession>
<feature type="domain" description="HTH myb-type" evidence="6">
    <location>
        <begin position="12"/>
        <end position="68"/>
    </location>
</feature>
<dbReference type="PANTHER" id="PTHR47994:SF5">
    <property type="entry name" value="F14D16.11-RELATED"/>
    <property type="match status" value="1"/>
</dbReference>
<dbReference type="SUPFAM" id="SSF46689">
    <property type="entry name" value="Homeodomain-like"/>
    <property type="match status" value="1"/>
</dbReference>
<keyword evidence="2" id="KW-0677">Repeat</keyword>
<dbReference type="PROSITE" id="PS51294">
    <property type="entry name" value="HTH_MYB"/>
    <property type="match status" value="2"/>
</dbReference>
<reference evidence="7 9" key="1">
    <citation type="journal article" date="2023" name="bioRxiv">
        <title>Genome report: Whole genome sequence and annotation of Penstemon davidsonii.</title>
        <authorList>
            <person name="Ostevik K.L."/>
            <person name="Alabady M."/>
            <person name="Zhang M."/>
            <person name="Rausher M.D."/>
        </authorList>
    </citation>
    <scope>NUCLEOTIDE SEQUENCE [LARGE SCALE GENOMIC DNA]</scope>
    <source>
        <strain evidence="7">DNT005</strain>
        <tissue evidence="7">Whole leaf</tissue>
    </source>
</reference>
<reference evidence="7" key="2">
    <citation type="submission" date="2023-12" db="EMBL/GenBank/DDBJ databases">
        <authorList>
            <person name="Ostevik K."/>
            <person name="Alabady M."/>
            <person name="Zhang M."/>
            <person name="Rausher M."/>
        </authorList>
    </citation>
    <scope>NUCLEOTIDE SEQUENCE</scope>
    <source>
        <strain evidence="7">DNT005</strain>
        <tissue evidence="7">Whole leaf</tissue>
    </source>
</reference>
<dbReference type="InterPro" id="IPR001005">
    <property type="entry name" value="SANT/Myb"/>
</dbReference>
<dbReference type="CDD" id="cd00167">
    <property type="entry name" value="SANT"/>
    <property type="match status" value="2"/>
</dbReference>
<keyword evidence="3" id="KW-0238">DNA-binding</keyword>
<organism evidence="7 9">
    <name type="scientific">Penstemon davidsonii</name>
    <dbReference type="NCBI Taxonomy" id="160366"/>
    <lineage>
        <taxon>Eukaryota</taxon>
        <taxon>Viridiplantae</taxon>
        <taxon>Streptophyta</taxon>
        <taxon>Embryophyta</taxon>
        <taxon>Tracheophyta</taxon>
        <taxon>Spermatophyta</taxon>
        <taxon>Magnoliopsida</taxon>
        <taxon>eudicotyledons</taxon>
        <taxon>Gunneridae</taxon>
        <taxon>Pentapetalae</taxon>
        <taxon>asterids</taxon>
        <taxon>lamiids</taxon>
        <taxon>Lamiales</taxon>
        <taxon>Plantaginaceae</taxon>
        <taxon>Cheloneae</taxon>
        <taxon>Penstemon</taxon>
    </lineage>
</organism>
<dbReference type="PROSITE" id="PS50090">
    <property type="entry name" value="MYB_LIKE"/>
    <property type="match status" value="2"/>
</dbReference>
<dbReference type="PANTHER" id="PTHR47994">
    <property type="entry name" value="F14D16.11-RELATED"/>
    <property type="match status" value="1"/>
</dbReference>
<gene>
    <name evidence="7" type="ORF">RD792_004994</name>
    <name evidence="8" type="ORF">RD792_017701</name>
</gene>
<evidence type="ECO:0000313" key="7">
    <source>
        <dbReference type="EMBL" id="KAK4489200.1"/>
    </source>
</evidence>
<dbReference type="EMBL" id="JAYDYQ010001088">
    <property type="protein sequence ID" value="KAK4489200.1"/>
    <property type="molecule type" value="Genomic_DNA"/>
</dbReference>
<evidence type="ECO:0000256" key="2">
    <source>
        <dbReference type="ARBA" id="ARBA00022737"/>
    </source>
</evidence>
<evidence type="ECO:0000313" key="9">
    <source>
        <dbReference type="Proteomes" id="UP001291926"/>
    </source>
</evidence>
<sequence length="311" mass="35415">MVRLPSKINSENEELKKGSWTQEEDEKLIDYMQKHGVGSWQFLPKKAGLNRCGKSCRLRWTNYLRPDIKRGNFSLDEEQTIIHFHSILGNKWSTIATSLPGRTDNEIKNYWNTSLKKKLIRSGIDPNTHQPLTTHLHNFFDLSLPSNSIAMIPNPNLILENLAKIQLLHNILQLLNTNPLPNLLGGTGSSQNLSQFYGLSHEISNQKELMSSMVPNLENINPLISSDFTPILETIPEFPHSNNESNNKDNFIPALVFPETNLSSDQTHSVVNSGEIPNYDLLFMNSTNADIIWKTDMEDEANSSFWKDIFI</sequence>
<protein>
    <submittedName>
        <fullName evidence="7">Uncharacterized protein</fullName>
    </submittedName>
</protein>
<evidence type="ECO:0000259" key="5">
    <source>
        <dbReference type="PROSITE" id="PS50090"/>
    </source>
</evidence>
<dbReference type="InterPro" id="IPR017930">
    <property type="entry name" value="Myb_dom"/>
</dbReference>
<feature type="domain" description="Myb-like" evidence="5">
    <location>
        <begin position="65"/>
        <end position="115"/>
    </location>
</feature>